<accession>A0A2P2JVN7</accession>
<evidence type="ECO:0000313" key="3">
    <source>
        <dbReference type="EMBL" id="MBW97503.1"/>
    </source>
</evidence>
<proteinExistence type="predicted"/>
<comment type="catalytic activity">
    <reaction evidence="1">
        <text>[(1-&gt;4)-alpha-D-glucosyl](n) + ADP-alpha-D-glucose = [(1-&gt;4)-alpha-D-glucosyl](n+1) + ADP + H(+)</text>
        <dbReference type="Rhea" id="RHEA:18189"/>
        <dbReference type="Rhea" id="RHEA-COMP:9584"/>
        <dbReference type="Rhea" id="RHEA-COMP:9587"/>
        <dbReference type="ChEBI" id="CHEBI:15378"/>
        <dbReference type="ChEBI" id="CHEBI:15444"/>
        <dbReference type="ChEBI" id="CHEBI:57498"/>
        <dbReference type="ChEBI" id="CHEBI:456216"/>
        <dbReference type="EC" id="2.4.1.21"/>
    </reaction>
</comment>
<protein>
    <recommendedName>
        <fullName evidence="2">starch synthase</fullName>
        <ecNumber evidence="2">2.4.1.21</ecNumber>
    </recommendedName>
</protein>
<dbReference type="EMBL" id="GGEC01017019">
    <property type="protein sequence ID" value="MBW97502.1"/>
    <property type="molecule type" value="Transcribed_RNA"/>
</dbReference>
<dbReference type="EMBL" id="GGEC01017020">
    <property type="protein sequence ID" value="MBW97503.1"/>
    <property type="molecule type" value="Transcribed_RNA"/>
</dbReference>
<dbReference type="PANTHER" id="PTHR46083">
    <property type="match status" value="1"/>
</dbReference>
<name>A0A2P2JVN7_RHIMU</name>
<dbReference type="EC" id="2.4.1.21" evidence="2"/>
<evidence type="ECO:0000256" key="1">
    <source>
        <dbReference type="ARBA" id="ARBA00001478"/>
    </source>
</evidence>
<dbReference type="GO" id="GO:0009011">
    <property type="term" value="F:alpha-1,4-glucan glucosyltransferase (ADP-glucose donor) activity"/>
    <property type="evidence" value="ECO:0007669"/>
    <property type="project" value="UniProtKB-EC"/>
</dbReference>
<dbReference type="SUPFAM" id="SSF53756">
    <property type="entry name" value="UDP-Glycosyltransferase/glycogen phosphorylase"/>
    <property type="match status" value="1"/>
</dbReference>
<evidence type="ECO:0000256" key="2">
    <source>
        <dbReference type="ARBA" id="ARBA00012588"/>
    </source>
</evidence>
<reference evidence="3" key="1">
    <citation type="submission" date="2018-02" db="EMBL/GenBank/DDBJ databases">
        <title>Rhizophora mucronata_Transcriptome.</title>
        <authorList>
            <person name="Meera S.P."/>
            <person name="Sreeshan A."/>
            <person name="Augustine A."/>
        </authorList>
    </citation>
    <scope>NUCLEOTIDE SEQUENCE</scope>
    <source>
        <tissue evidence="3">Leaf</tissue>
    </source>
</reference>
<dbReference type="PANTHER" id="PTHR46083:SF3">
    <property type="entry name" value="UDP-GLYCOSYLTRANSFERASE SUPERFAMILY PROTEIN"/>
    <property type="match status" value="1"/>
</dbReference>
<dbReference type="AlphaFoldDB" id="A0A2P2JVN7"/>
<organism evidence="3">
    <name type="scientific">Rhizophora mucronata</name>
    <name type="common">Asiatic mangrove</name>
    <dbReference type="NCBI Taxonomy" id="61149"/>
    <lineage>
        <taxon>Eukaryota</taxon>
        <taxon>Viridiplantae</taxon>
        <taxon>Streptophyta</taxon>
        <taxon>Embryophyta</taxon>
        <taxon>Tracheophyta</taxon>
        <taxon>Spermatophyta</taxon>
        <taxon>Magnoliopsida</taxon>
        <taxon>eudicotyledons</taxon>
        <taxon>Gunneridae</taxon>
        <taxon>Pentapetalae</taxon>
        <taxon>rosids</taxon>
        <taxon>fabids</taxon>
        <taxon>Malpighiales</taxon>
        <taxon>Rhizophoraceae</taxon>
        <taxon>Rhizophora</taxon>
    </lineage>
</organism>
<sequence length="149" mass="16665">MASKMPSSEALESLQKELKDGTVRFIDKYDEALSHLIFAASDIILCQSFHDPLLQVPLKALRYGAVPVEVTFNENRQQHFADHGQETTILLQFISSTFGNLSLSQAVDQISNNPSKWKQKIADAMTKDFSWDGECCEAHISAYTGIKNL</sequence>
<dbReference type="Gene3D" id="3.40.50.2000">
    <property type="entry name" value="Glycogen Phosphorylase B"/>
    <property type="match status" value="1"/>
</dbReference>